<protein>
    <recommendedName>
        <fullName evidence="4">Lipoprotein</fullName>
    </recommendedName>
</protein>
<evidence type="ECO:0008006" key="4">
    <source>
        <dbReference type="Google" id="ProtNLM"/>
    </source>
</evidence>
<keyword evidence="3" id="KW-1185">Reference proteome</keyword>
<evidence type="ECO:0000313" key="3">
    <source>
        <dbReference type="Proteomes" id="UP001065549"/>
    </source>
</evidence>
<dbReference type="AlphaFoldDB" id="A0A9J6QUM0"/>
<feature type="chain" id="PRO_5039936964" description="Lipoprotein" evidence="1">
    <location>
        <begin position="20"/>
        <end position="171"/>
    </location>
</feature>
<organism evidence="2 3">
    <name type="scientific">Hominibacterium faecale</name>
    <dbReference type="NCBI Taxonomy" id="2839743"/>
    <lineage>
        <taxon>Bacteria</taxon>
        <taxon>Bacillati</taxon>
        <taxon>Bacillota</taxon>
        <taxon>Clostridia</taxon>
        <taxon>Peptostreptococcales</taxon>
        <taxon>Anaerovoracaceae</taxon>
        <taxon>Hominibacterium</taxon>
    </lineage>
</organism>
<keyword evidence="1" id="KW-0732">Signal</keyword>
<accession>A0A9J6QUM0</accession>
<gene>
    <name evidence="2" type="ORF">OBO34_09470</name>
</gene>
<evidence type="ECO:0000256" key="1">
    <source>
        <dbReference type="SAM" id="SignalP"/>
    </source>
</evidence>
<sequence length="171" mass="19020">MRRKKFAGILFLVSVVALAFLTGCGQEKNGDILEEPEITVEYLSGEYADQILRDGGEKELGAIRIKEEKDGKYALTVESMVIVESSYDKDGYYVADKNLSTTVPLDSEARVTYIKDKKKGPEVMELGAFIEKVQKDAKSEDFSDPDTEKLYDVYIIGGNALMLLAKEMPDA</sequence>
<dbReference type="EMBL" id="JAOSHN010000003">
    <property type="protein sequence ID" value="MCU7378583.1"/>
    <property type="molecule type" value="Genomic_DNA"/>
</dbReference>
<feature type="signal peptide" evidence="1">
    <location>
        <begin position="1"/>
        <end position="19"/>
    </location>
</feature>
<comment type="caution">
    <text evidence="2">The sequence shown here is derived from an EMBL/GenBank/DDBJ whole genome shotgun (WGS) entry which is preliminary data.</text>
</comment>
<name>A0A9J6QUM0_9FIRM</name>
<dbReference type="RefSeq" id="WP_148396308.1">
    <property type="nucleotide sequence ID" value="NZ_JAJAGH010000007.1"/>
</dbReference>
<reference evidence="2" key="1">
    <citation type="submission" date="2022-09" db="EMBL/GenBank/DDBJ databases">
        <title>Culturomic study of gut microbiota in children with autism spectrum disorder.</title>
        <authorList>
            <person name="Efimov B.A."/>
            <person name="Chaplin A.V."/>
            <person name="Sokolova S.R."/>
            <person name="Pikina A.P."/>
            <person name="Korzhanova M."/>
            <person name="Belova V."/>
            <person name="Korostin D."/>
        </authorList>
    </citation>
    <scope>NUCLEOTIDE SEQUENCE</scope>
    <source>
        <strain evidence="2">ASD5510</strain>
    </source>
</reference>
<proteinExistence type="predicted"/>
<dbReference type="Proteomes" id="UP001065549">
    <property type="component" value="Unassembled WGS sequence"/>
</dbReference>
<evidence type="ECO:0000313" key="2">
    <source>
        <dbReference type="EMBL" id="MCU7378583.1"/>
    </source>
</evidence>
<dbReference type="PROSITE" id="PS51257">
    <property type="entry name" value="PROKAR_LIPOPROTEIN"/>
    <property type="match status" value="1"/>
</dbReference>